<protein>
    <submittedName>
        <fullName evidence="1">Uncharacterized protein</fullName>
    </submittedName>
</protein>
<dbReference type="OrthoDB" id="969612at2"/>
<name>A0A1M7DNX1_9FLAO</name>
<evidence type="ECO:0000313" key="2">
    <source>
        <dbReference type="Proteomes" id="UP000184364"/>
    </source>
</evidence>
<proteinExistence type="predicted"/>
<reference evidence="2" key="1">
    <citation type="submission" date="2016-11" db="EMBL/GenBank/DDBJ databases">
        <authorList>
            <person name="Varghese N."/>
            <person name="Submissions S."/>
        </authorList>
    </citation>
    <scope>NUCLEOTIDE SEQUENCE [LARGE SCALE GENOMIC DNA]</scope>
    <source>
        <strain evidence="2">DSM 26899</strain>
    </source>
</reference>
<dbReference type="RefSeq" id="WP_073294508.1">
    <property type="nucleotide sequence ID" value="NZ_FRAV01000025.1"/>
</dbReference>
<gene>
    <name evidence="1" type="ORF">SAMN05444267_102554</name>
</gene>
<organism evidence="1 2">
    <name type="scientific">Chryseobacterium polytrichastri</name>
    <dbReference type="NCBI Taxonomy" id="1302687"/>
    <lineage>
        <taxon>Bacteria</taxon>
        <taxon>Pseudomonadati</taxon>
        <taxon>Bacteroidota</taxon>
        <taxon>Flavobacteriia</taxon>
        <taxon>Flavobacteriales</taxon>
        <taxon>Weeksellaceae</taxon>
        <taxon>Chryseobacterium group</taxon>
        <taxon>Chryseobacterium</taxon>
    </lineage>
</organism>
<dbReference type="EMBL" id="FRAV01000025">
    <property type="protein sequence ID" value="SHL81098.1"/>
    <property type="molecule type" value="Genomic_DNA"/>
</dbReference>
<keyword evidence="2" id="KW-1185">Reference proteome</keyword>
<accession>A0A1M7DNX1</accession>
<sequence length="137" mass="15919">MKALQQMFNVEKGKLLADLLPEELPNITLFIEAEAQRFLNSEEQIKSQWSGTLVTSSLWYGLVRNVEKAVKKYGDKFRRNHRLFSEQLFDGYDALFTIHCLVECSLKEDCNYKLRLAIHLLFGAEKLIVTDFQSSQK</sequence>
<dbReference type="AlphaFoldDB" id="A0A1M7DNX1"/>
<dbReference type="STRING" id="1302687.SAMN05444267_102554"/>
<dbReference type="Proteomes" id="UP000184364">
    <property type="component" value="Unassembled WGS sequence"/>
</dbReference>
<evidence type="ECO:0000313" key="1">
    <source>
        <dbReference type="EMBL" id="SHL81098.1"/>
    </source>
</evidence>